<dbReference type="InterPro" id="IPR035969">
    <property type="entry name" value="Rab-GAP_TBC_sf"/>
</dbReference>
<dbReference type="PROSITE" id="PS50086">
    <property type="entry name" value="TBC_RABGAP"/>
    <property type="match status" value="1"/>
</dbReference>
<dbReference type="GO" id="GO:1901096">
    <property type="term" value="P:regulation of autophagosome maturation"/>
    <property type="evidence" value="ECO:0007669"/>
    <property type="project" value="TreeGrafter"/>
</dbReference>
<dbReference type="SMART" id="SM00164">
    <property type="entry name" value="TBC"/>
    <property type="match status" value="1"/>
</dbReference>
<dbReference type="Ensembl" id="ENSMUNT00000028016.1">
    <property type="protein sequence ID" value="ENSMUNP00000027359.1"/>
    <property type="gene ID" value="ENSMUNG00000020730.1"/>
</dbReference>
<reference evidence="3" key="2">
    <citation type="submission" date="2025-08" db="UniProtKB">
        <authorList>
            <consortium name="Ensembl"/>
        </authorList>
    </citation>
    <scope>IDENTIFICATION</scope>
</reference>
<dbReference type="PANTHER" id="PTHR22957:SF333">
    <property type="entry name" value="TBC1 DOMAIN FAMILY MEMBER 25"/>
    <property type="match status" value="1"/>
</dbReference>
<feature type="compositionally biased region" description="Basic residues" evidence="2">
    <location>
        <begin position="314"/>
        <end position="337"/>
    </location>
</feature>
<dbReference type="SUPFAM" id="SSF47923">
    <property type="entry name" value="Ypt/Rab-GAP domain of gyp1p"/>
    <property type="match status" value="2"/>
</dbReference>
<proteinExistence type="predicted"/>
<dbReference type="Gene3D" id="1.10.472.80">
    <property type="entry name" value="Ypt/Rab-GAP domain of gyp1p, domain 3"/>
    <property type="match status" value="1"/>
</dbReference>
<dbReference type="PANTHER" id="PTHR22957">
    <property type="entry name" value="TBC1 DOMAIN FAMILY MEMBER GTPASE-ACTIVATING PROTEIN"/>
    <property type="match status" value="1"/>
</dbReference>
<feature type="compositionally biased region" description="Pro residues" evidence="2">
    <location>
        <begin position="295"/>
        <end position="304"/>
    </location>
</feature>
<dbReference type="InterPro" id="IPR000195">
    <property type="entry name" value="Rab-GAP-TBC_dom"/>
</dbReference>
<accession>A0A8V5GT08</accession>
<dbReference type="GO" id="GO:0005096">
    <property type="term" value="F:GTPase activator activity"/>
    <property type="evidence" value="ECO:0007669"/>
    <property type="project" value="UniProtKB-KW"/>
</dbReference>
<dbReference type="AlphaFoldDB" id="A0A8V5GT08"/>
<keyword evidence="1" id="KW-0343">GTPase activation</keyword>
<sequence length="514" mass="55345">MTPDWDIISPREVAAVEPLPERRSLLAAALPFTQALLAQVGRTLARAQAALAWPEGSPPDADLRTYLGPGGRLLRPQDLRLHVYHGGVEPGLRKVVWRYLLNVFPPGLSGQERLAHLRRKADEYAALKAALAAQAAPAELALVAAAVRKDVVRTDRGHPYFCGPEEGHPHLAALQALLTTFALGHPRLSYCQGMSDVAAPLLAVLDDEAQAFLCFCSLMRRLGPRFRPGGRGLARAFAHLRRLLRRTDPPFWAFLAARGAHDLLFCYRWLLLELKREFAFEDALRVLEITWSSLPPAPPPPPEGVPLLGAPLGPHHRGLRERRGLRPRPPRRLRRQRMGGAGEGQGGSKGGSNGGSNGGSKEGSEAPESCGAEQEAPKGSRGLPEGLGGSGLSQSRGDEPGGLQSPNSPKGSSGGGCGKLEDEVGVEDDGSPLPPPEELGQGNPFLLFLCLAMLLEQREALMARAGDYNEVAMHFDRLLRRHHLPRVLHRAKGLFARYLEGWGGAPPGGAQGMG</sequence>
<evidence type="ECO:0000256" key="2">
    <source>
        <dbReference type="SAM" id="MobiDB-lite"/>
    </source>
</evidence>
<feature type="region of interest" description="Disordered" evidence="2">
    <location>
        <begin position="294"/>
        <end position="439"/>
    </location>
</feature>
<organism evidence="3 4">
    <name type="scientific">Melopsittacus undulatus</name>
    <name type="common">Budgerigar</name>
    <name type="synonym">Psittacus undulatus</name>
    <dbReference type="NCBI Taxonomy" id="13146"/>
    <lineage>
        <taxon>Eukaryota</taxon>
        <taxon>Metazoa</taxon>
        <taxon>Chordata</taxon>
        <taxon>Craniata</taxon>
        <taxon>Vertebrata</taxon>
        <taxon>Euteleostomi</taxon>
        <taxon>Archelosauria</taxon>
        <taxon>Archosauria</taxon>
        <taxon>Dinosauria</taxon>
        <taxon>Saurischia</taxon>
        <taxon>Theropoda</taxon>
        <taxon>Coelurosauria</taxon>
        <taxon>Aves</taxon>
        <taxon>Neognathae</taxon>
        <taxon>Neoaves</taxon>
        <taxon>Telluraves</taxon>
        <taxon>Australaves</taxon>
        <taxon>Psittaciformes</taxon>
        <taxon>Psittaculidae</taxon>
        <taxon>Melopsittacus</taxon>
    </lineage>
</organism>
<keyword evidence="4" id="KW-1185">Reference proteome</keyword>
<reference evidence="3" key="1">
    <citation type="submission" date="2020-03" db="EMBL/GenBank/DDBJ databases">
        <title>Melopsittacus undulatus (budgerigar) genome, bMelUnd1, maternal haplotype with Z.</title>
        <authorList>
            <person name="Gedman G."/>
            <person name="Mountcastle J."/>
            <person name="Haase B."/>
            <person name="Formenti G."/>
            <person name="Wright T."/>
            <person name="Apodaca J."/>
            <person name="Pelan S."/>
            <person name="Chow W."/>
            <person name="Rhie A."/>
            <person name="Howe K."/>
            <person name="Fedrigo O."/>
            <person name="Jarvis E.D."/>
        </authorList>
    </citation>
    <scope>NUCLEOTIDE SEQUENCE [LARGE SCALE GENOMIC DNA]</scope>
</reference>
<evidence type="ECO:0000256" key="1">
    <source>
        <dbReference type="ARBA" id="ARBA00022468"/>
    </source>
</evidence>
<gene>
    <name evidence="3" type="primary">LOC115945360</name>
</gene>
<evidence type="ECO:0000313" key="3">
    <source>
        <dbReference type="Ensembl" id="ENSMUNP00000027359.1"/>
    </source>
</evidence>
<evidence type="ECO:0000313" key="4">
    <source>
        <dbReference type="Proteomes" id="UP000694405"/>
    </source>
</evidence>
<name>A0A8V5GT08_MELUD</name>
<dbReference type="GO" id="GO:0005776">
    <property type="term" value="C:autophagosome"/>
    <property type="evidence" value="ECO:0007669"/>
    <property type="project" value="TreeGrafter"/>
</dbReference>
<protein>
    <submittedName>
        <fullName evidence="3">Uncharacterized protein</fullName>
    </submittedName>
</protein>
<dbReference type="Proteomes" id="UP000694405">
    <property type="component" value="Chromosome 22"/>
</dbReference>
<reference evidence="3" key="3">
    <citation type="submission" date="2025-09" db="UniProtKB">
        <authorList>
            <consortium name="Ensembl"/>
        </authorList>
    </citation>
    <scope>IDENTIFICATION</scope>
</reference>
<feature type="compositionally biased region" description="Gly residues" evidence="2">
    <location>
        <begin position="339"/>
        <end position="361"/>
    </location>
</feature>
<dbReference type="Pfam" id="PF00566">
    <property type="entry name" value="RabGAP-TBC"/>
    <property type="match status" value="1"/>
</dbReference>
<dbReference type="Gene3D" id="1.10.8.270">
    <property type="entry name" value="putative rabgap domain of human tbc1 domain family member 14 like domains"/>
    <property type="match status" value="1"/>
</dbReference>